<organism evidence="2 3">
    <name type="scientific">Collinsella stercoris DSM 13279</name>
    <dbReference type="NCBI Taxonomy" id="445975"/>
    <lineage>
        <taxon>Bacteria</taxon>
        <taxon>Bacillati</taxon>
        <taxon>Actinomycetota</taxon>
        <taxon>Coriobacteriia</taxon>
        <taxon>Coriobacteriales</taxon>
        <taxon>Coriobacteriaceae</taxon>
        <taxon>Collinsella</taxon>
    </lineage>
</organism>
<dbReference type="GO" id="GO:0005829">
    <property type="term" value="C:cytosol"/>
    <property type="evidence" value="ECO:0007669"/>
    <property type="project" value="TreeGrafter"/>
</dbReference>
<evidence type="ECO:0000313" key="2">
    <source>
        <dbReference type="EMBL" id="EEA91545.1"/>
    </source>
</evidence>
<dbReference type="eggNOG" id="COG4989">
    <property type="taxonomic scope" value="Bacteria"/>
</dbReference>
<dbReference type="SUPFAM" id="SSF51430">
    <property type="entry name" value="NAD(P)-linked oxidoreductase"/>
    <property type="match status" value="1"/>
</dbReference>
<dbReference type="InterPro" id="IPR023210">
    <property type="entry name" value="NADP_OxRdtase_dom"/>
</dbReference>
<dbReference type="EMBL" id="ABXJ01000013">
    <property type="protein sequence ID" value="EEA91545.1"/>
    <property type="molecule type" value="Genomic_DNA"/>
</dbReference>
<feature type="domain" description="NADP-dependent oxidoreductase" evidence="1">
    <location>
        <begin position="15"/>
        <end position="301"/>
    </location>
</feature>
<gene>
    <name evidence="2" type="ORF">COLSTE_00222</name>
</gene>
<reference evidence="2 3" key="1">
    <citation type="submission" date="2008-10" db="EMBL/GenBank/DDBJ databases">
        <title>Draft genome sequence of Collinsella stercoris (DSM 13279).</title>
        <authorList>
            <person name="Sudarsanam P."/>
            <person name="Ley R."/>
            <person name="Guruge J."/>
            <person name="Turnbaugh P.J."/>
            <person name="Mahowald M."/>
            <person name="Liep D."/>
            <person name="Gordon J."/>
        </authorList>
    </citation>
    <scope>NUCLEOTIDE SEQUENCE [LARGE SCALE GENOMIC DNA]</scope>
    <source>
        <strain evidence="2 3">DSM 13279</strain>
    </source>
</reference>
<keyword evidence="3" id="KW-1185">Reference proteome</keyword>
<evidence type="ECO:0000313" key="3">
    <source>
        <dbReference type="Proteomes" id="UP000003560"/>
    </source>
</evidence>
<dbReference type="PANTHER" id="PTHR43364:SF1">
    <property type="entry name" value="OXIDOREDUCTASE YDHF"/>
    <property type="match status" value="1"/>
</dbReference>
<dbReference type="STRING" id="445975.COLSTE_00222"/>
<proteinExistence type="predicted"/>
<evidence type="ECO:0000259" key="1">
    <source>
        <dbReference type="Pfam" id="PF00248"/>
    </source>
</evidence>
<protein>
    <submittedName>
        <fullName evidence="2">Oxidoreductase, aldo/keto reductase family protein</fullName>
    </submittedName>
</protein>
<dbReference type="HOGENOM" id="CLU_023205_8_1_11"/>
<dbReference type="InterPro" id="IPR050523">
    <property type="entry name" value="AKR_Detox_Biosynth"/>
</dbReference>
<dbReference type="Gene3D" id="3.20.20.100">
    <property type="entry name" value="NADP-dependent oxidoreductase domain"/>
    <property type="match status" value="1"/>
</dbReference>
<dbReference type="OrthoDB" id="3190637at2"/>
<dbReference type="RefSeq" id="WP_006719776.1">
    <property type="nucleotide sequence ID" value="NZ_CP085935.1"/>
</dbReference>
<dbReference type="GeneID" id="98002602"/>
<dbReference type="InterPro" id="IPR036812">
    <property type="entry name" value="NAD(P)_OxRdtase_dom_sf"/>
</dbReference>
<dbReference type="PANTHER" id="PTHR43364">
    <property type="entry name" value="NADH-SPECIFIC METHYLGLYOXAL REDUCTASE-RELATED"/>
    <property type="match status" value="1"/>
</dbReference>
<comment type="caution">
    <text evidence="2">The sequence shown here is derived from an EMBL/GenBank/DDBJ whole genome shotgun (WGS) entry which is preliminary data.</text>
</comment>
<sequence length="312" mass="34379">MKYQEIGSSGVEASRIAMGVMRMAGKTRDEAREIAQAALDCGMNFFDSADIYGAGESSRVLGQALHDLGVNRQDVVLQTKFGIAPDFSGKRNGIYDFSRDHLLSSLEAELDRLQTDYVDFVLLHRLDALCELDELGQTMAEIVDSGMARHIGVSNMGPWSCEMLQANLDQKLEVNQLQFGLCHAGMVRVQMHENMDDDAAADRDGGALAYSQLTGMTIQAWSPLQYGMFAGTFIDNDQFSELNQMLAELAEAKGVSKEAIAIAWILRHPARMQVISGSMNPERIRNIAAGAEVELSRQDWYDLYIAAGNDLP</sequence>
<dbReference type="Pfam" id="PF00248">
    <property type="entry name" value="Aldo_ket_red"/>
    <property type="match status" value="1"/>
</dbReference>
<name>B6G832_9ACTN</name>
<dbReference type="AlphaFoldDB" id="B6G832"/>
<dbReference type="Proteomes" id="UP000003560">
    <property type="component" value="Unassembled WGS sequence"/>
</dbReference>
<accession>B6G832</accession>
<reference evidence="2 3" key="2">
    <citation type="submission" date="2008-10" db="EMBL/GenBank/DDBJ databases">
        <authorList>
            <person name="Fulton L."/>
            <person name="Clifton S."/>
            <person name="Fulton B."/>
            <person name="Xu J."/>
            <person name="Minx P."/>
            <person name="Pepin K.H."/>
            <person name="Johnson M."/>
            <person name="Thiruvilangam P."/>
            <person name="Bhonagiri V."/>
            <person name="Nash W.E."/>
            <person name="Mardis E.R."/>
            <person name="Wilson R.K."/>
        </authorList>
    </citation>
    <scope>NUCLEOTIDE SEQUENCE [LARGE SCALE GENOMIC DNA]</scope>
    <source>
        <strain evidence="2 3">DSM 13279</strain>
    </source>
</reference>